<dbReference type="EMBL" id="LVJN01000019">
    <property type="protein sequence ID" value="OSM03980.1"/>
    <property type="molecule type" value="Genomic_DNA"/>
</dbReference>
<dbReference type="STRING" id="1434232.MAIT1_03771"/>
<evidence type="ECO:0000256" key="1">
    <source>
        <dbReference type="SAM" id="Phobius"/>
    </source>
</evidence>
<evidence type="ECO:0000313" key="2">
    <source>
        <dbReference type="EMBL" id="OSM03980.1"/>
    </source>
</evidence>
<feature type="transmembrane region" description="Helical" evidence="1">
    <location>
        <begin position="82"/>
        <end position="103"/>
    </location>
</feature>
<sequence length="112" mass="12664">MEYKMSIIEHDAANASPHCDAPHCPMEGRMQREIASLRNELHASLQDGANVREALENHTRQLDKMWQKMDAFMPAWMGFKGVAWMLRLVGQMLLILATVWMAIKSGIATPKG</sequence>
<keyword evidence="1" id="KW-0812">Transmembrane</keyword>
<proteinExistence type="predicted"/>
<keyword evidence="3" id="KW-1185">Reference proteome</keyword>
<name>A0A1Y2K3S8_9PROT</name>
<organism evidence="2 3">
    <name type="scientific">Magnetofaba australis IT-1</name>
    <dbReference type="NCBI Taxonomy" id="1434232"/>
    <lineage>
        <taxon>Bacteria</taxon>
        <taxon>Pseudomonadati</taxon>
        <taxon>Pseudomonadota</taxon>
        <taxon>Magnetococcia</taxon>
        <taxon>Magnetococcales</taxon>
        <taxon>Magnetococcaceae</taxon>
        <taxon>Magnetofaba</taxon>
    </lineage>
</organism>
<dbReference type="AlphaFoldDB" id="A0A1Y2K3S8"/>
<comment type="caution">
    <text evidence="2">The sequence shown here is derived from an EMBL/GenBank/DDBJ whole genome shotgun (WGS) entry which is preliminary data.</text>
</comment>
<reference evidence="2 3" key="1">
    <citation type="journal article" date="2016" name="BMC Genomics">
        <title>Combined genomic and structural analyses of a cultured magnetotactic bacterium reveals its niche adaptation to a dynamic environment.</title>
        <authorList>
            <person name="Araujo A.C."/>
            <person name="Morillo V."/>
            <person name="Cypriano J."/>
            <person name="Teixeira L.C."/>
            <person name="Leao P."/>
            <person name="Lyra S."/>
            <person name="Almeida L.G."/>
            <person name="Bazylinski D.A."/>
            <person name="Vasconcellos A.T."/>
            <person name="Abreu F."/>
            <person name="Lins U."/>
        </authorList>
    </citation>
    <scope>NUCLEOTIDE SEQUENCE [LARGE SCALE GENOMIC DNA]</scope>
    <source>
        <strain evidence="2 3">IT-1</strain>
    </source>
</reference>
<gene>
    <name evidence="2" type="ORF">MAIT1_03771</name>
</gene>
<accession>A0A1Y2K3S8</accession>
<dbReference type="Proteomes" id="UP000194003">
    <property type="component" value="Unassembled WGS sequence"/>
</dbReference>
<protein>
    <submittedName>
        <fullName evidence="2">Uncharacterized protein</fullName>
    </submittedName>
</protein>
<evidence type="ECO:0000313" key="3">
    <source>
        <dbReference type="Proteomes" id="UP000194003"/>
    </source>
</evidence>
<keyword evidence="1" id="KW-1133">Transmembrane helix</keyword>
<keyword evidence="1" id="KW-0472">Membrane</keyword>